<gene>
    <name evidence="1" type="ORF">AFUS01_LOCUS15804</name>
</gene>
<feature type="non-terminal residue" evidence="1">
    <location>
        <position position="1"/>
    </location>
</feature>
<evidence type="ECO:0000313" key="2">
    <source>
        <dbReference type="Proteomes" id="UP000708208"/>
    </source>
</evidence>
<reference evidence="1" key="1">
    <citation type="submission" date="2021-06" db="EMBL/GenBank/DDBJ databases">
        <authorList>
            <person name="Hodson N. C."/>
            <person name="Mongue J. A."/>
            <person name="Jaron S. K."/>
        </authorList>
    </citation>
    <scope>NUCLEOTIDE SEQUENCE</scope>
</reference>
<accession>A0A8J2JZQ7</accession>
<comment type="caution">
    <text evidence="1">The sequence shown here is derived from an EMBL/GenBank/DDBJ whole genome shotgun (WGS) entry which is preliminary data.</text>
</comment>
<dbReference type="Proteomes" id="UP000708208">
    <property type="component" value="Unassembled WGS sequence"/>
</dbReference>
<feature type="non-terminal residue" evidence="1">
    <location>
        <position position="26"/>
    </location>
</feature>
<keyword evidence="2" id="KW-1185">Reference proteome</keyword>
<evidence type="ECO:0000313" key="1">
    <source>
        <dbReference type="EMBL" id="CAG7726928.1"/>
    </source>
</evidence>
<dbReference type="AlphaFoldDB" id="A0A8J2JZQ7"/>
<proteinExistence type="predicted"/>
<sequence>VKSILSARTTLTETYPLENPATVTGT</sequence>
<protein>
    <submittedName>
        <fullName evidence="1">Uncharacterized protein</fullName>
    </submittedName>
</protein>
<dbReference type="EMBL" id="CAJVCH010141869">
    <property type="protein sequence ID" value="CAG7726928.1"/>
    <property type="molecule type" value="Genomic_DNA"/>
</dbReference>
<organism evidence="1 2">
    <name type="scientific">Allacma fusca</name>
    <dbReference type="NCBI Taxonomy" id="39272"/>
    <lineage>
        <taxon>Eukaryota</taxon>
        <taxon>Metazoa</taxon>
        <taxon>Ecdysozoa</taxon>
        <taxon>Arthropoda</taxon>
        <taxon>Hexapoda</taxon>
        <taxon>Collembola</taxon>
        <taxon>Symphypleona</taxon>
        <taxon>Sminthuridae</taxon>
        <taxon>Allacma</taxon>
    </lineage>
</organism>
<name>A0A8J2JZQ7_9HEXA</name>